<dbReference type="AlphaFoldDB" id="A0A6A7BDZ3"/>
<proteinExistence type="predicted"/>
<organism evidence="2 3">
    <name type="scientific">Plenodomus tracheiphilus IPT5</name>
    <dbReference type="NCBI Taxonomy" id="1408161"/>
    <lineage>
        <taxon>Eukaryota</taxon>
        <taxon>Fungi</taxon>
        <taxon>Dikarya</taxon>
        <taxon>Ascomycota</taxon>
        <taxon>Pezizomycotina</taxon>
        <taxon>Dothideomycetes</taxon>
        <taxon>Pleosporomycetidae</taxon>
        <taxon>Pleosporales</taxon>
        <taxon>Pleosporineae</taxon>
        <taxon>Leptosphaeriaceae</taxon>
        <taxon>Plenodomus</taxon>
    </lineage>
</organism>
<evidence type="ECO:0000313" key="3">
    <source>
        <dbReference type="Proteomes" id="UP000799423"/>
    </source>
</evidence>
<feature type="compositionally biased region" description="Polar residues" evidence="1">
    <location>
        <begin position="36"/>
        <end position="47"/>
    </location>
</feature>
<dbReference type="Proteomes" id="UP000799423">
    <property type="component" value="Unassembled WGS sequence"/>
</dbReference>
<feature type="region of interest" description="Disordered" evidence="1">
    <location>
        <begin position="14"/>
        <end position="94"/>
    </location>
</feature>
<keyword evidence="3" id="KW-1185">Reference proteome</keyword>
<evidence type="ECO:0000256" key="1">
    <source>
        <dbReference type="SAM" id="MobiDB-lite"/>
    </source>
</evidence>
<sequence>MAPKSLLRHIFRDIQPKIDQMRSPHKRDASPARRATASSEAHTNLSTPDRLPPVHPAFHVPGPAIPDAIAEEASAETVTQDSDANNNNKGSASPGLAALTTRELLDITIVEGKLALQSHLESLATALALLVALDGFSQTITVLKSEMLRAQMECKEKLRIMEDIEAVVTARDYDADTETMAGGGEGN</sequence>
<accession>A0A6A7BDZ3</accession>
<name>A0A6A7BDZ3_9PLEO</name>
<reference evidence="2" key="1">
    <citation type="submission" date="2020-01" db="EMBL/GenBank/DDBJ databases">
        <authorList>
            <consortium name="DOE Joint Genome Institute"/>
            <person name="Haridas S."/>
            <person name="Albert R."/>
            <person name="Binder M."/>
            <person name="Bloem J."/>
            <person name="Labutti K."/>
            <person name="Salamov A."/>
            <person name="Andreopoulos B."/>
            <person name="Baker S.E."/>
            <person name="Barry K."/>
            <person name="Bills G."/>
            <person name="Bluhm B.H."/>
            <person name="Cannon C."/>
            <person name="Castanera R."/>
            <person name="Culley D.E."/>
            <person name="Daum C."/>
            <person name="Ezra D."/>
            <person name="Gonzalez J.B."/>
            <person name="Henrissat B."/>
            <person name="Kuo A."/>
            <person name="Liang C."/>
            <person name="Lipzen A."/>
            <person name="Lutzoni F."/>
            <person name="Magnuson J."/>
            <person name="Mondo S."/>
            <person name="Nolan M."/>
            <person name="Ohm R."/>
            <person name="Pangilinan J."/>
            <person name="Park H.-J."/>
            <person name="Ramirez L."/>
            <person name="Alfaro M."/>
            <person name="Sun H."/>
            <person name="Tritt A."/>
            <person name="Yoshinaga Y."/>
            <person name="Zwiers L.-H."/>
            <person name="Turgeon B.G."/>
            <person name="Goodwin S.B."/>
            <person name="Spatafora J.W."/>
            <person name="Crous P.W."/>
            <person name="Grigoriev I.V."/>
        </authorList>
    </citation>
    <scope>NUCLEOTIDE SEQUENCE</scope>
    <source>
        <strain evidence="2">IPT5</strain>
    </source>
</reference>
<evidence type="ECO:0000313" key="2">
    <source>
        <dbReference type="EMBL" id="KAF2852927.1"/>
    </source>
</evidence>
<protein>
    <submittedName>
        <fullName evidence="2">Uncharacterized protein</fullName>
    </submittedName>
</protein>
<feature type="compositionally biased region" description="Basic and acidic residues" evidence="1">
    <location>
        <begin position="14"/>
        <end position="31"/>
    </location>
</feature>
<feature type="compositionally biased region" description="Polar residues" evidence="1">
    <location>
        <begin position="76"/>
        <end position="91"/>
    </location>
</feature>
<dbReference type="EMBL" id="MU006297">
    <property type="protein sequence ID" value="KAF2852927.1"/>
    <property type="molecule type" value="Genomic_DNA"/>
</dbReference>
<gene>
    <name evidence="2" type="ORF">T440DRAFT_391758</name>
</gene>
<dbReference type="OrthoDB" id="3786627at2759"/>